<dbReference type="Proteomes" id="UP000826550">
    <property type="component" value="Chromosome"/>
</dbReference>
<dbReference type="PROSITE" id="PS51257">
    <property type="entry name" value="PROKAR_LIPOPROTEIN"/>
    <property type="match status" value="1"/>
</dbReference>
<organism evidence="1 2">
    <name type="scientific">Lactobacillus panisapium</name>
    <dbReference type="NCBI Taxonomy" id="2012495"/>
    <lineage>
        <taxon>Bacteria</taxon>
        <taxon>Bacillati</taxon>
        <taxon>Bacillota</taxon>
        <taxon>Bacilli</taxon>
        <taxon>Lactobacillales</taxon>
        <taxon>Lactobacillaceae</taxon>
        <taxon>Lactobacillus</taxon>
    </lineage>
</organism>
<dbReference type="EMBL" id="CP048268">
    <property type="protein sequence ID" value="QYN53568.1"/>
    <property type="molecule type" value="Genomic_DNA"/>
</dbReference>
<accession>A0ABX8WDG9</accession>
<sequence>MKFKKLLLSMGVVAALISGGCSKQKKQAEPILTKTQVIKKAQKTFKSGQAKQVVNLRTDTSSQVVASNFTFGGDPTVFHLNYQTENNQSKKNSHSMDEWISNTGNLYINGQSTWYKAEVAKTTGHTYADLLDAILNNEMLMDPPSKLINAYQMKRSGRTYTLTAKITDKEVMKAAVAPIFQTNTQSQQQQKIYNKLAKAGKFQDMTVKLVVKGNKLATFKYNVNLKIGKLMRLSAGQSYANIGSRDFLKLPSNALDAKPLPKANKKK</sequence>
<gene>
    <name evidence="1" type="ORF">GYM71_09120</name>
</gene>
<evidence type="ECO:0008006" key="3">
    <source>
        <dbReference type="Google" id="ProtNLM"/>
    </source>
</evidence>
<name>A0ABX8WDG9_9LACO</name>
<reference evidence="1 2" key="1">
    <citation type="submission" date="2020-01" db="EMBL/GenBank/DDBJ databases">
        <title>Vast differences in strain-level diversity in the gut microbiota of two closely related honey bee species.</title>
        <authorList>
            <person name="Ellegaard K.M."/>
            <person name="Suenami S."/>
            <person name="Miyazaki R."/>
            <person name="Engel P."/>
        </authorList>
    </citation>
    <scope>NUCLEOTIDE SEQUENCE [LARGE SCALE GENOMIC DNA]</scope>
    <source>
        <strain evidence="1 2">ESL0416</strain>
    </source>
</reference>
<proteinExistence type="predicted"/>
<evidence type="ECO:0000313" key="2">
    <source>
        <dbReference type="Proteomes" id="UP000826550"/>
    </source>
</evidence>
<dbReference type="RefSeq" id="WP_220220230.1">
    <property type="nucleotide sequence ID" value="NZ_CP048268.1"/>
</dbReference>
<evidence type="ECO:0000313" key="1">
    <source>
        <dbReference type="EMBL" id="QYN53568.1"/>
    </source>
</evidence>
<keyword evidence="2" id="KW-1185">Reference proteome</keyword>
<protein>
    <recommendedName>
        <fullName evidence="3">DNA polymerase</fullName>
    </recommendedName>
</protein>